<dbReference type="PROSITE" id="PS51198">
    <property type="entry name" value="UVRD_HELICASE_ATP_BIND"/>
    <property type="match status" value="1"/>
</dbReference>
<sequence length="990" mass="110384">MAAPNAYHVALASLNDAQRRAVTSNSSTVAILAGPGSGKTHTLTSRVVWLIQQRGYQPANVIVATFTVKAAREMKERIGRVLGNECEKKIILGTFHSIARRYLTAYGSRIGLDPKFGIADDNDSRAIIQRICKRLDLNIEPAVARSWISKKKAKGTAALPPDPRRKTPQDHPSLITCYEAYQEQLSRSNLLDYDDLLVRCVDLLRDHPSCVGNVQTVLIDEYQDTNGIQYELMKLFAQAQKRITVVGDPDQSIYGWRSAEVKNLYRLLREFPHTAEVSLEENYRSSQSILDVSLAVIQQDKKRYKKILKPVHNKGTKPVLRMLKSSASEGEWIVAETRRLIMMFGGMLKHADVAILLRSAFLSRNIEAALGRAGISYRMIGGHKFYERKEIKVLLDYLRLVYQPENNDALARVINVPRRGVGETTIKSLLEEAEKAKFSVWTLLWKHCKGIRKATTNIRIKMEQKINVDFIQVISNLQRKASMMKDDGSTTLVALIEQLIRDLNFNKYLEEEYPEDHEQRWANVQEFVSLVNDFLRSNSASEEDALPEIAGIEQTKDNDVLGQFLANISLASDAQKDDKQQDQSSILTISTIHAAKGLEWPVVFVPSVYSGSIPHARADDEDEERRLLYVAMTRAQSLLYLSCPIYGSQNGKSKVALSPFVSPFAATAFASKGPSINQALVQDAAKILRRDAPDDKQIFGKLPPMFSPEDDLFPIDPLAEAENGSGYASRAPKRQRFSNQPDGDELQWEAPWQREYSTTMEQSSDFTVSSLPGFTTAGAHQQTLAHTVSSEKSMAPLQKKSLNVETTRRPAGQKSLYGFFNKDVKAEDSQSSTLLKSNSQIRHQAALQRSMSRLSSAETTGSAERQGVILPELTQHKPSFGRKFPPSKIIKEEVVDAKRPYACFSSSPPRPSSADDAEAKAIREPSQPAAVLHSTTISSVSTNLGVRRPAGLGPPPTLDRLRKPFKPFKPLTINRPRGPDNSNPQSNGKS</sequence>
<keyword evidence="4 11" id="KW-0347">Helicase</keyword>
<dbReference type="GO" id="GO:0043138">
    <property type="term" value="F:3'-5' DNA helicase activity"/>
    <property type="evidence" value="ECO:0007669"/>
    <property type="project" value="UniProtKB-EC"/>
</dbReference>
<protein>
    <recommendedName>
        <fullName evidence="9">DNA 3'-5' helicase</fullName>
        <ecNumber evidence="9">5.6.2.4</ecNumber>
    </recommendedName>
</protein>
<dbReference type="PROSITE" id="PS51217">
    <property type="entry name" value="UVRD_HELICASE_CTER"/>
    <property type="match status" value="1"/>
</dbReference>
<dbReference type="Gene3D" id="1.10.10.160">
    <property type="match status" value="1"/>
</dbReference>
<dbReference type="InterPro" id="IPR014017">
    <property type="entry name" value="DNA_helicase_UvrD-like_C"/>
</dbReference>
<comment type="similarity">
    <text evidence="1">Belongs to the helicase family. UvrD subfamily.</text>
</comment>
<evidence type="ECO:0000256" key="7">
    <source>
        <dbReference type="ARBA" id="ARBA00023235"/>
    </source>
</evidence>
<dbReference type="InterPro" id="IPR000212">
    <property type="entry name" value="DNA_helicase_UvrD/REP"/>
</dbReference>
<evidence type="ECO:0000256" key="1">
    <source>
        <dbReference type="ARBA" id="ARBA00009922"/>
    </source>
</evidence>
<dbReference type="FunCoup" id="A0A084QP17">
    <property type="interactions" value="216"/>
</dbReference>
<accession>A0A084QP17</accession>
<keyword evidence="3 11" id="KW-0378">Hydrolase</keyword>
<evidence type="ECO:0000256" key="8">
    <source>
        <dbReference type="ARBA" id="ARBA00034617"/>
    </source>
</evidence>
<dbReference type="EC" id="5.6.2.4" evidence="9"/>
<dbReference type="AlphaFoldDB" id="A0A084QP17"/>
<evidence type="ECO:0000259" key="14">
    <source>
        <dbReference type="PROSITE" id="PS51217"/>
    </source>
</evidence>
<dbReference type="PANTHER" id="PTHR11070:SF2">
    <property type="entry name" value="ATP-DEPENDENT DNA HELICASE SRS2"/>
    <property type="match status" value="1"/>
</dbReference>
<dbReference type="GO" id="GO:0016787">
    <property type="term" value="F:hydrolase activity"/>
    <property type="evidence" value="ECO:0007669"/>
    <property type="project" value="UniProtKB-UniRule"/>
</dbReference>
<dbReference type="InParanoid" id="A0A084QP17"/>
<feature type="compositionally biased region" description="Polar residues" evidence="12">
    <location>
        <begin position="980"/>
        <end position="990"/>
    </location>
</feature>
<dbReference type="InterPro" id="IPR027417">
    <property type="entry name" value="P-loop_NTPase"/>
</dbReference>
<feature type="region of interest" description="Disordered" evidence="12">
    <location>
        <begin position="782"/>
        <end position="808"/>
    </location>
</feature>
<feature type="compositionally biased region" description="Polar residues" evidence="12">
    <location>
        <begin position="782"/>
        <end position="792"/>
    </location>
</feature>
<dbReference type="CDD" id="cd18807">
    <property type="entry name" value="SF1_C_UvrD"/>
    <property type="match status" value="1"/>
</dbReference>
<proteinExistence type="inferred from homology"/>
<dbReference type="Gene3D" id="1.10.486.10">
    <property type="entry name" value="PCRA, domain 4"/>
    <property type="match status" value="1"/>
</dbReference>
<evidence type="ECO:0000256" key="5">
    <source>
        <dbReference type="ARBA" id="ARBA00022840"/>
    </source>
</evidence>
<dbReference type="OMA" id="DYPDATT"/>
<dbReference type="PANTHER" id="PTHR11070">
    <property type="entry name" value="UVRD / RECB / PCRA DNA HELICASE FAMILY MEMBER"/>
    <property type="match status" value="1"/>
</dbReference>
<evidence type="ECO:0000313" key="15">
    <source>
        <dbReference type="EMBL" id="KFA65702.1"/>
    </source>
</evidence>
<keyword evidence="7" id="KW-0413">Isomerase</keyword>
<feature type="region of interest" description="Disordered" evidence="12">
    <location>
        <begin position="901"/>
        <end position="990"/>
    </location>
</feature>
<dbReference type="Proteomes" id="UP000028524">
    <property type="component" value="Unassembled WGS sequence"/>
</dbReference>
<evidence type="ECO:0000313" key="16">
    <source>
        <dbReference type="Proteomes" id="UP000028524"/>
    </source>
</evidence>
<dbReference type="Pfam" id="PF13361">
    <property type="entry name" value="UvrD_C"/>
    <property type="match status" value="1"/>
</dbReference>
<feature type="domain" description="UvrD-like helicase C-terminal" evidence="14">
    <location>
        <begin position="287"/>
        <end position="597"/>
    </location>
</feature>
<evidence type="ECO:0000256" key="3">
    <source>
        <dbReference type="ARBA" id="ARBA00022801"/>
    </source>
</evidence>
<evidence type="ECO:0000256" key="9">
    <source>
        <dbReference type="ARBA" id="ARBA00034808"/>
    </source>
</evidence>
<dbReference type="SUPFAM" id="SSF52540">
    <property type="entry name" value="P-loop containing nucleoside triphosphate hydrolases"/>
    <property type="match status" value="1"/>
</dbReference>
<feature type="binding site" evidence="11">
    <location>
        <begin position="33"/>
        <end position="40"/>
    </location>
    <ligand>
        <name>ATP</name>
        <dbReference type="ChEBI" id="CHEBI:30616"/>
    </ligand>
</feature>
<evidence type="ECO:0000256" key="10">
    <source>
        <dbReference type="ARBA" id="ARBA00048988"/>
    </source>
</evidence>
<evidence type="ECO:0000256" key="12">
    <source>
        <dbReference type="SAM" id="MobiDB-lite"/>
    </source>
</evidence>
<evidence type="ECO:0000259" key="13">
    <source>
        <dbReference type="PROSITE" id="PS51198"/>
    </source>
</evidence>
<comment type="catalytic activity">
    <reaction evidence="8">
        <text>Couples ATP hydrolysis with the unwinding of duplex DNA by translocating in the 3'-5' direction.</text>
        <dbReference type="EC" id="5.6.2.4"/>
    </reaction>
</comment>
<dbReference type="EMBL" id="KL660569">
    <property type="protein sequence ID" value="KFA65702.1"/>
    <property type="molecule type" value="Genomic_DNA"/>
</dbReference>
<evidence type="ECO:0000256" key="11">
    <source>
        <dbReference type="PROSITE-ProRule" id="PRU00560"/>
    </source>
</evidence>
<evidence type="ECO:0000256" key="4">
    <source>
        <dbReference type="ARBA" id="ARBA00022806"/>
    </source>
</evidence>
<keyword evidence="16" id="KW-1185">Reference proteome</keyword>
<dbReference type="STRING" id="1283841.A0A084QP17"/>
<dbReference type="GO" id="GO:0000725">
    <property type="term" value="P:recombinational repair"/>
    <property type="evidence" value="ECO:0007669"/>
    <property type="project" value="TreeGrafter"/>
</dbReference>
<feature type="region of interest" description="Disordered" evidence="12">
    <location>
        <begin position="831"/>
        <end position="863"/>
    </location>
</feature>
<keyword evidence="5 11" id="KW-0067">ATP-binding</keyword>
<dbReference type="GO" id="GO:0005634">
    <property type="term" value="C:nucleus"/>
    <property type="evidence" value="ECO:0007669"/>
    <property type="project" value="TreeGrafter"/>
</dbReference>
<organism evidence="15 16">
    <name type="scientific">Stachybotrys chlorohalonatus (strain IBT 40285)</name>
    <dbReference type="NCBI Taxonomy" id="1283841"/>
    <lineage>
        <taxon>Eukaryota</taxon>
        <taxon>Fungi</taxon>
        <taxon>Dikarya</taxon>
        <taxon>Ascomycota</taxon>
        <taxon>Pezizomycotina</taxon>
        <taxon>Sordariomycetes</taxon>
        <taxon>Hypocreomycetidae</taxon>
        <taxon>Hypocreales</taxon>
        <taxon>Stachybotryaceae</taxon>
        <taxon>Stachybotrys</taxon>
    </lineage>
</organism>
<name>A0A084QP17_STAC4</name>
<dbReference type="OrthoDB" id="1470711at2759"/>
<reference evidence="15 16" key="1">
    <citation type="journal article" date="2014" name="BMC Genomics">
        <title>Comparative genome sequencing reveals chemotype-specific gene clusters in the toxigenic black mold Stachybotrys.</title>
        <authorList>
            <person name="Semeiks J."/>
            <person name="Borek D."/>
            <person name="Otwinowski Z."/>
            <person name="Grishin N.V."/>
        </authorList>
    </citation>
    <scope>NUCLEOTIDE SEQUENCE [LARGE SCALE GENOMIC DNA]</scope>
    <source>
        <strain evidence="15 16">IBT 40285</strain>
    </source>
</reference>
<gene>
    <name evidence="15" type="ORF">S40285_04790</name>
</gene>
<dbReference type="Pfam" id="PF00580">
    <property type="entry name" value="UvrD-helicase"/>
    <property type="match status" value="1"/>
</dbReference>
<dbReference type="Gene3D" id="3.40.50.300">
    <property type="entry name" value="P-loop containing nucleotide triphosphate hydrolases"/>
    <property type="match status" value="2"/>
</dbReference>
<dbReference type="HOGENOM" id="CLU_004585_4_2_1"/>
<evidence type="ECO:0000256" key="6">
    <source>
        <dbReference type="ARBA" id="ARBA00023125"/>
    </source>
</evidence>
<keyword evidence="2 11" id="KW-0547">Nucleotide-binding</keyword>
<dbReference type="GO" id="GO:0003677">
    <property type="term" value="F:DNA binding"/>
    <property type="evidence" value="ECO:0007669"/>
    <property type="project" value="UniProtKB-KW"/>
</dbReference>
<feature type="compositionally biased region" description="Polar residues" evidence="12">
    <location>
        <begin position="933"/>
        <end position="944"/>
    </location>
</feature>
<keyword evidence="6" id="KW-0238">DNA-binding</keyword>
<comment type="catalytic activity">
    <reaction evidence="10">
        <text>ATP + H2O = ADP + phosphate + H(+)</text>
        <dbReference type="Rhea" id="RHEA:13065"/>
        <dbReference type="ChEBI" id="CHEBI:15377"/>
        <dbReference type="ChEBI" id="CHEBI:15378"/>
        <dbReference type="ChEBI" id="CHEBI:30616"/>
        <dbReference type="ChEBI" id="CHEBI:43474"/>
        <dbReference type="ChEBI" id="CHEBI:456216"/>
        <dbReference type="EC" id="5.6.2.4"/>
    </reaction>
</comment>
<evidence type="ECO:0000256" key="2">
    <source>
        <dbReference type="ARBA" id="ARBA00022741"/>
    </source>
</evidence>
<feature type="domain" description="UvrD-like helicase ATP-binding" evidence="13">
    <location>
        <begin position="12"/>
        <end position="286"/>
    </location>
</feature>
<dbReference type="InterPro" id="IPR013986">
    <property type="entry name" value="DExx_box_DNA_helicase_dom_sf"/>
</dbReference>
<dbReference type="GO" id="GO:0005524">
    <property type="term" value="F:ATP binding"/>
    <property type="evidence" value="ECO:0007669"/>
    <property type="project" value="UniProtKB-UniRule"/>
</dbReference>
<dbReference type="InterPro" id="IPR014016">
    <property type="entry name" value="UvrD-like_ATP-bd"/>
</dbReference>
<feature type="region of interest" description="Disordered" evidence="12">
    <location>
        <begin position="721"/>
        <end position="745"/>
    </location>
</feature>
<dbReference type="CDD" id="cd17932">
    <property type="entry name" value="DEXQc_UvrD"/>
    <property type="match status" value="1"/>
</dbReference>